<dbReference type="Pfam" id="PF01426">
    <property type="entry name" value="BAH"/>
    <property type="match status" value="1"/>
</dbReference>
<sequence>MVTVRNPVPRLSNEFHEAMQTVLNALFNAKDAELLDISEPFHDLLPKRAYPDYYKLIKSPQALNPVQNNVKRKTYTSFAAFVKDCTQIFHNARIYNRHGSEIYQYAETLEGVLKEALADCVSKGLIKEDNAQLPDLGPLPPPSPEIQPASPEKEVEEMSVDDEASEEDEASEVTELSEEEESKKRRNSGRGRRTRRGSSQPRATRRRTMGGSEVKEDDAEDEAGAKKTKDDPRRKRGRPPRVDTPMETRIKNILKALRKLKDSRGSARMTAFEKLPEKKEFPEYFTEIKRPIAMDIVRKNIKRRVYKSLDQFVEDMDLMFENAKSFNEDESRLYGDAMLLQEELHKAEEIERSKSDEELVGCGEDGSTYTKNTRIPVEKIEYKGETYRVGDWIHIVNPNDPNKPTVAQIFRTWKDTDGKIWLNACWYYRPEQTVHWVEKKFYEHEVVKTGQYRDHNMDEVLGKCFVMFFTKYSRGRPKDIDESKYPIYVCESRYNESDKMMNKIKTWKSCIPDEVRGDDYELVNFEKQRVLKKYPSPLKHLLSPNAKDEDPPSAWPDAKMGAENAPPVIGAVYRRKREDKDSPPPEPTPPPPPVIPAPPPPPPRQVQVQPPPTPSADYHETMSMTQMYKQAHMAATVAAPSPVHTPQTPQQMHPHQLRTPVQSSGYPQYAPSPTPTYATPLQRGVPYHYQPGMATPVHPQMSRQQHSQVLPHQPEQFTYTLPEDLAGAIPEDVADRFQKDDQGNLLLFHRPPLNIAQQQVNSGTPVGHSVQYLARRTELQARREAREKERAAEQLERKRKHEEEHAELRRKGMEVFFDAIRFYKDRPSNNGNI</sequence>
<dbReference type="GO" id="GO:0006368">
    <property type="term" value="P:transcription elongation by RNA polymerase II"/>
    <property type="evidence" value="ECO:0007669"/>
    <property type="project" value="TreeGrafter"/>
</dbReference>
<evidence type="ECO:0000256" key="7">
    <source>
        <dbReference type="ARBA" id="ARBA00023242"/>
    </source>
</evidence>
<protein>
    <recommendedName>
        <fullName evidence="14">Bromodomain-containing protein</fullName>
    </recommendedName>
</protein>
<keyword evidence="2" id="KW-0677">Repeat</keyword>
<dbReference type="Proteomes" id="UP000326924">
    <property type="component" value="Unassembled WGS sequence"/>
</dbReference>
<dbReference type="InterPro" id="IPR037382">
    <property type="entry name" value="Rsc/polybromo"/>
</dbReference>
<dbReference type="InterPro" id="IPR001487">
    <property type="entry name" value="Bromodomain"/>
</dbReference>
<keyword evidence="3" id="KW-0156">Chromatin regulator</keyword>
<dbReference type="CDD" id="cd04717">
    <property type="entry name" value="BAH_polybromo"/>
    <property type="match status" value="1"/>
</dbReference>
<dbReference type="GO" id="GO:0016586">
    <property type="term" value="C:RSC-type complex"/>
    <property type="evidence" value="ECO:0007669"/>
    <property type="project" value="InterPro"/>
</dbReference>
<keyword evidence="7" id="KW-0539">Nucleus</keyword>
<dbReference type="AlphaFoldDB" id="A0A5J5EFE7"/>
<proteinExistence type="predicted"/>
<evidence type="ECO:0000256" key="5">
    <source>
        <dbReference type="ARBA" id="ARBA00023117"/>
    </source>
</evidence>
<keyword evidence="4" id="KW-0805">Transcription regulation</keyword>
<feature type="region of interest" description="Disordered" evidence="9">
    <location>
        <begin position="131"/>
        <end position="245"/>
    </location>
</feature>
<evidence type="ECO:0000256" key="3">
    <source>
        <dbReference type="ARBA" id="ARBA00022853"/>
    </source>
</evidence>
<evidence type="ECO:0000256" key="1">
    <source>
        <dbReference type="ARBA" id="ARBA00004123"/>
    </source>
</evidence>
<feature type="compositionally biased region" description="Basic and acidic residues" evidence="9">
    <location>
        <begin position="223"/>
        <end position="233"/>
    </location>
</feature>
<evidence type="ECO:0000256" key="4">
    <source>
        <dbReference type="ARBA" id="ARBA00023015"/>
    </source>
</evidence>
<keyword evidence="6" id="KW-0804">Transcription</keyword>
<dbReference type="PRINTS" id="PR00503">
    <property type="entry name" value="BROMODOMAIN"/>
</dbReference>
<dbReference type="PROSITE" id="PS51038">
    <property type="entry name" value="BAH"/>
    <property type="match status" value="1"/>
</dbReference>
<name>A0A5J5EFE7_9PEZI</name>
<feature type="compositionally biased region" description="Acidic residues" evidence="9">
    <location>
        <begin position="154"/>
        <end position="180"/>
    </location>
</feature>
<dbReference type="Pfam" id="PF00439">
    <property type="entry name" value="Bromodomain"/>
    <property type="match status" value="2"/>
</dbReference>
<feature type="compositionally biased region" description="Basic residues" evidence="9">
    <location>
        <begin position="184"/>
        <end position="196"/>
    </location>
</feature>
<dbReference type="FunCoup" id="A0A5J5EFE7">
    <property type="interactions" value="291"/>
</dbReference>
<evidence type="ECO:0000256" key="9">
    <source>
        <dbReference type="SAM" id="MobiDB-lite"/>
    </source>
</evidence>
<dbReference type="PANTHER" id="PTHR16062:SF21">
    <property type="entry name" value="CHROMATIN STRUCTURE-REMODELING COMPLEX SUBUNIT RSC1-RELATED"/>
    <property type="match status" value="1"/>
</dbReference>
<dbReference type="GO" id="GO:0003682">
    <property type="term" value="F:chromatin binding"/>
    <property type="evidence" value="ECO:0007669"/>
    <property type="project" value="InterPro"/>
</dbReference>
<evidence type="ECO:0000259" key="10">
    <source>
        <dbReference type="PROSITE" id="PS50014"/>
    </source>
</evidence>
<evidence type="ECO:0000313" key="12">
    <source>
        <dbReference type="EMBL" id="KAA8893961.1"/>
    </source>
</evidence>
<dbReference type="OrthoDB" id="1742084at2759"/>
<evidence type="ECO:0000259" key="11">
    <source>
        <dbReference type="PROSITE" id="PS51038"/>
    </source>
</evidence>
<evidence type="ECO:0008006" key="14">
    <source>
        <dbReference type="Google" id="ProtNLM"/>
    </source>
</evidence>
<dbReference type="SUPFAM" id="SSF47370">
    <property type="entry name" value="Bromodomain"/>
    <property type="match status" value="2"/>
</dbReference>
<feature type="region of interest" description="Disordered" evidence="9">
    <location>
        <begin position="639"/>
        <end position="667"/>
    </location>
</feature>
<dbReference type="GO" id="GO:0006338">
    <property type="term" value="P:chromatin remodeling"/>
    <property type="evidence" value="ECO:0007669"/>
    <property type="project" value="InterPro"/>
</dbReference>
<dbReference type="Gene3D" id="2.30.30.490">
    <property type="match status" value="1"/>
</dbReference>
<dbReference type="PROSITE" id="PS50014">
    <property type="entry name" value="BROMODOMAIN_2"/>
    <property type="match status" value="2"/>
</dbReference>
<keyword evidence="13" id="KW-1185">Reference proteome</keyword>
<dbReference type="SMART" id="SM00439">
    <property type="entry name" value="BAH"/>
    <property type="match status" value="1"/>
</dbReference>
<feature type="compositionally biased region" description="Pro residues" evidence="9">
    <location>
        <begin position="584"/>
        <end position="614"/>
    </location>
</feature>
<feature type="domain" description="BAH" evidence="11">
    <location>
        <begin position="385"/>
        <end position="505"/>
    </location>
</feature>
<feature type="compositionally biased region" description="Low complexity" evidence="9">
    <location>
        <begin position="642"/>
        <end position="654"/>
    </location>
</feature>
<dbReference type="Gene3D" id="1.20.920.10">
    <property type="entry name" value="Bromodomain-like"/>
    <property type="match status" value="2"/>
</dbReference>
<dbReference type="CDD" id="cd04369">
    <property type="entry name" value="Bromodomain"/>
    <property type="match status" value="1"/>
</dbReference>
<comment type="caution">
    <text evidence="12">The sequence shown here is derived from an EMBL/GenBank/DDBJ whole genome shotgun (WGS) entry which is preliminary data.</text>
</comment>
<feature type="domain" description="Bromo" evidence="10">
    <location>
        <begin position="33"/>
        <end position="103"/>
    </location>
</feature>
<dbReference type="InParanoid" id="A0A5J5EFE7"/>
<dbReference type="InterPro" id="IPR043151">
    <property type="entry name" value="BAH_sf"/>
</dbReference>
<evidence type="ECO:0000256" key="2">
    <source>
        <dbReference type="ARBA" id="ARBA00022737"/>
    </source>
</evidence>
<keyword evidence="5 8" id="KW-0103">Bromodomain</keyword>
<evidence type="ECO:0000313" key="13">
    <source>
        <dbReference type="Proteomes" id="UP000326924"/>
    </source>
</evidence>
<dbReference type="PANTHER" id="PTHR16062">
    <property type="entry name" value="SWI/SNF-RELATED"/>
    <property type="match status" value="1"/>
</dbReference>
<reference evidence="12 13" key="1">
    <citation type="submission" date="2019-09" db="EMBL/GenBank/DDBJ databases">
        <title>Draft genome of the ectomycorrhizal ascomycete Sphaerosporella brunnea.</title>
        <authorList>
            <consortium name="DOE Joint Genome Institute"/>
            <person name="Benucci G.M."/>
            <person name="Marozzi G."/>
            <person name="Antonielli L."/>
            <person name="Sanchez S."/>
            <person name="Marco P."/>
            <person name="Wang X."/>
            <person name="Falini L.B."/>
            <person name="Barry K."/>
            <person name="Haridas S."/>
            <person name="Lipzen A."/>
            <person name="Labutti K."/>
            <person name="Grigoriev I.V."/>
            <person name="Murat C."/>
            <person name="Martin F."/>
            <person name="Albertini E."/>
            <person name="Donnini D."/>
            <person name="Bonito G."/>
        </authorList>
    </citation>
    <scope>NUCLEOTIDE SEQUENCE [LARGE SCALE GENOMIC DNA]</scope>
    <source>
        <strain evidence="12 13">Sb_GMNB300</strain>
    </source>
</reference>
<feature type="region of interest" description="Disordered" evidence="9">
    <location>
        <begin position="786"/>
        <end position="807"/>
    </location>
</feature>
<accession>A0A5J5EFE7</accession>
<gene>
    <name evidence="12" type="ORF">FN846DRAFT_976556</name>
</gene>
<organism evidence="12 13">
    <name type="scientific">Sphaerosporella brunnea</name>
    <dbReference type="NCBI Taxonomy" id="1250544"/>
    <lineage>
        <taxon>Eukaryota</taxon>
        <taxon>Fungi</taxon>
        <taxon>Dikarya</taxon>
        <taxon>Ascomycota</taxon>
        <taxon>Pezizomycotina</taxon>
        <taxon>Pezizomycetes</taxon>
        <taxon>Pezizales</taxon>
        <taxon>Pyronemataceae</taxon>
        <taxon>Sphaerosporella</taxon>
    </lineage>
</organism>
<dbReference type="InterPro" id="IPR036427">
    <property type="entry name" value="Bromodomain-like_sf"/>
</dbReference>
<comment type="subcellular location">
    <subcellularLocation>
        <location evidence="1">Nucleus</location>
    </subcellularLocation>
</comment>
<dbReference type="SMART" id="SM00297">
    <property type="entry name" value="BROMO"/>
    <property type="match status" value="2"/>
</dbReference>
<evidence type="ECO:0000256" key="8">
    <source>
        <dbReference type="PROSITE-ProRule" id="PRU00035"/>
    </source>
</evidence>
<dbReference type="InterPro" id="IPR001025">
    <property type="entry name" value="BAH_dom"/>
</dbReference>
<evidence type="ECO:0000256" key="6">
    <source>
        <dbReference type="ARBA" id="ARBA00023163"/>
    </source>
</evidence>
<dbReference type="EMBL" id="VXIS01000383">
    <property type="protein sequence ID" value="KAA8893961.1"/>
    <property type="molecule type" value="Genomic_DNA"/>
</dbReference>
<feature type="region of interest" description="Disordered" evidence="9">
    <location>
        <begin position="538"/>
        <end position="619"/>
    </location>
</feature>
<feature type="domain" description="Bromo" evidence="10">
    <location>
        <begin position="264"/>
        <end position="334"/>
    </location>
</feature>